<accession>D3TCV3</accession>
<evidence type="ECO:0008006" key="4">
    <source>
        <dbReference type="Google" id="ProtNLM"/>
    </source>
</evidence>
<evidence type="ECO:0000256" key="1">
    <source>
        <dbReference type="SAM" id="Phobius"/>
    </source>
</evidence>
<keyword evidence="1" id="KW-0812">Transmembrane</keyword>
<dbReference type="Proteomes" id="UP000001400">
    <property type="component" value="Chromosome"/>
</dbReference>
<keyword evidence="3" id="KW-1185">Reference proteome</keyword>
<dbReference type="GeneID" id="8827522"/>
<sequence length="377" mass="43287">MKGFAHFLAGLTTATFVVVIANMYYGNNVIANEIVVHKALIIILGGIFGILPDTIDFRFAKYLQKHDYEVDMDEWNLDPQLVATTLAKAIDQANEENREVNVMLHTIKISSDQWRQYTVHFDTENKKVICDIGPIISGFEKRPYITSYLPPEKAHAEASFKADLDYNYDAVTHVDILSGPDFSFFPEGNNRVRADFIPWHRRWAHSITLGIMFAPIGFMLYGFTPMGWTAFWIIMLGFWSHILTDHFGLMGSNMFPPFTTKRIPGFKVTRSMSTLANVYTNYLDILLIIFNVNALNYALSGKDYLSMPWLSYFGENLSYLEWYLIGIMNYLVYYIIPPILVSYLIVSWLRKRKGVRELTEKEARSAEQLEELGGANV</sequence>
<protein>
    <recommendedName>
        <fullName evidence="4">Archaeal/vacuolar-type H+-ATPase subunit I</fullName>
    </recommendedName>
</protein>
<dbReference type="RefSeq" id="WP_012997176.1">
    <property type="nucleotide sequence ID" value="NC_013926.1"/>
</dbReference>
<feature type="transmembrane region" description="Helical" evidence="1">
    <location>
        <begin position="203"/>
        <end position="224"/>
    </location>
</feature>
<dbReference type="KEGG" id="abi:Aboo_0577"/>
<gene>
    <name evidence="2" type="ordered locus">Aboo_0577</name>
</gene>
<feature type="transmembrane region" description="Helical" evidence="1">
    <location>
        <begin position="276"/>
        <end position="299"/>
    </location>
</feature>
<dbReference type="AlphaFoldDB" id="D3TCV3"/>
<organism evidence="2 3">
    <name type="scientific">Aciduliprofundum boonei (strain DSM 19572 / T469)</name>
    <dbReference type="NCBI Taxonomy" id="439481"/>
    <lineage>
        <taxon>Archaea</taxon>
        <taxon>Methanobacteriati</taxon>
        <taxon>Thermoplasmatota</taxon>
        <taxon>DHVE2 group</taxon>
        <taxon>Candidatus Aciduliprofundum</taxon>
    </lineage>
</organism>
<feature type="transmembrane region" description="Helical" evidence="1">
    <location>
        <begin position="37"/>
        <end position="55"/>
    </location>
</feature>
<dbReference type="HOGENOM" id="CLU_732819_0_0_2"/>
<dbReference type="Pfam" id="PF04307">
    <property type="entry name" value="YdjM"/>
    <property type="match status" value="1"/>
</dbReference>
<proteinExistence type="predicted"/>
<keyword evidence="1" id="KW-0472">Membrane</keyword>
<feature type="transmembrane region" description="Helical" evidence="1">
    <location>
        <begin position="7"/>
        <end position="25"/>
    </location>
</feature>
<reference evidence="2" key="1">
    <citation type="submission" date="2010-02" db="EMBL/GenBank/DDBJ databases">
        <title>Complete sequence of Aciduliprofundum boonei T469.</title>
        <authorList>
            <consortium name="US DOE Joint Genome Institute"/>
            <person name="Lucas S."/>
            <person name="Copeland A."/>
            <person name="Lapidus A."/>
            <person name="Cheng J.-F."/>
            <person name="Bruce D."/>
            <person name="Goodwin L."/>
            <person name="Pitluck S."/>
            <person name="Saunders E."/>
            <person name="Detter J.C."/>
            <person name="Han C."/>
            <person name="Tapia R."/>
            <person name="Land M."/>
            <person name="Hauser L."/>
            <person name="Kyrpides N."/>
            <person name="Mikhailova N."/>
            <person name="Flores G."/>
            <person name="Reysenbach A.-L."/>
            <person name="Woyke T."/>
        </authorList>
    </citation>
    <scope>NUCLEOTIDE SEQUENCE</scope>
    <source>
        <strain evidence="2">T469</strain>
    </source>
</reference>
<keyword evidence="1" id="KW-1133">Transmembrane helix</keyword>
<evidence type="ECO:0000313" key="3">
    <source>
        <dbReference type="Proteomes" id="UP000001400"/>
    </source>
</evidence>
<name>D3TCV3_ACIB4</name>
<dbReference type="InterPro" id="IPR007404">
    <property type="entry name" value="YdjM-like"/>
</dbReference>
<evidence type="ECO:0000313" key="2">
    <source>
        <dbReference type="EMBL" id="ADD08388.1"/>
    </source>
</evidence>
<feature type="transmembrane region" description="Helical" evidence="1">
    <location>
        <begin position="319"/>
        <end position="346"/>
    </location>
</feature>
<feature type="transmembrane region" description="Helical" evidence="1">
    <location>
        <begin position="230"/>
        <end position="255"/>
    </location>
</feature>
<dbReference type="EMBL" id="CP001941">
    <property type="protein sequence ID" value="ADD08388.1"/>
    <property type="molecule type" value="Genomic_DNA"/>
</dbReference>